<organism evidence="1 2">
    <name type="scientific">Micromonospora zhanjiangensis</name>
    <dbReference type="NCBI Taxonomy" id="1522057"/>
    <lineage>
        <taxon>Bacteria</taxon>
        <taxon>Bacillati</taxon>
        <taxon>Actinomycetota</taxon>
        <taxon>Actinomycetes</taxon>
        <taxon>Micromonosporales</taxon>
        <taxon>Micromonosporaceae</taxon>
        <taxon>Micromonospora</taxon>
    </lineage>
</organism>
<comment type="caution">
    <text evidence="1">The sequence shown here is derived from an EMBL/GenBank/DDBJ whole genome shotgun (WGS) entry which is preliminary data.</text>
</comment>
<reference evidence="2" key="1">
    <citation type="journal article" date="2019" name="Int. J. Syst. Evol. Microbiol.">
        <title>The Global Catalogue of Microorganisms (GCM) 10K type strain sequencing project: providing services to taxonomists for standard genome sequencing and annotation.</title>
        <authorList>
            <consortium name="The Broad Institute Genomics Platform"/>
            <consortium name="The Broad Institute Genome Sequencing Center for Infectious Disease"/>
            <person name="Wu L."/>
            <person name="Ma J."/>
        </authorList>
    </citation>
    <scope>NUCLEOTIDE SEQUENCE [LARGE SCALE GENOMIC DNA]</scope>
    <source>
        <strain evidence="2">2902at01</strain>
    </source>
</reference>
<evidence type="ECO:0000313" key="1">
    <source>
        <dbReference type="EMBL" id="MFC4107322.1"/>
    </source>
</evidence>
<dbReference type="Proteomes" id="UP001595868">
    <property type="component" value="Unassembled WGS sequence"/>
</dbReference>
<dbReference type="EMBL" id="JBHSBN010000009">
    <property type="protein sequence ID" value="MFC4107322.1"/>
    <property type="molecule type" value="Genomic_DNA"/>
</dbReference>
<evidence type="ECO:0000313" key="2">
    <source>
        <dbReference type="Proteomes" id="UP001595868"/>
    </source>
</evidence>
<proteinExistence type="predicted"/>
<dbReference type="Pfam" id="PF19932">
    <property type="entry name" value="DUF6395"/>
    <property type="match status" value="1"/>
</dbReference>
<dbReference type="InterPro" id="IPR045654">
    <property type="entry name" value="DUF6395"/>
</dbReference>
<sequence length="417" mass="45538">MRLGWGVDGDTWRLRIGLHPEDTLAGIGQDGRDIQLVTDGCRIELPESAGEPHPDLRALSAWLVAQPWAKRRVVFDLPVSPAFAEAVGRGWAVEVGPVDPELAPRAAGTVAGLSYSGGLDSVAVSAMLPPGSAHVHLRRVPHPRVPNRRGLAEVAAAERLVRAAGERDRDVLVVRTDLEFLTLPFPMLPTWPAFAVGLVLLADRRRLGAAAFGTVLESRFLRNGVKFSTAGASPWAEPFAVAGVPMLRPAAGMTEVLTMRVAGTSGLGDLARSCFAGESQLPCLACAKCLRKELLNAAARRGRLPTRLRRRLPESHPVARRLLDREPPYYFQDMLEYALARVDVSGHWLDRLRDRLRPTVAGTAWAEHYYPLALDLEVPAAWRPAAERYARERIGLMTPAEVETVRTWDAATRIAGS</sequence>
<protein>
    <submittedName>
        <fullName evidence="1">DUF6395 domain-containing protein</fullName>
    </submittedName>
</protein>
<dbReference type="SUPFAM" id="SSF52402">
    <property type="entry name" value="Adenine nucleotide alpha hydrolases-like"/>
    <property type="match status" value="1"/>
</dbReference>
<dbReference type="RefSeq" id="WP_377546095.1">
    <property type="nucleotide sequence ID" value="NZ_JBHSBN010000009.1"/>
</dbReference>
<name>A0ABV8KMN8_9ACTN</name>
<accession>A0ABV8KMN8</accession>
<gene>
    <name evidence="1" type="ORF">ACFOX0_15495</name>
</gene>
<keyword evidence="2" id="KW-1185">Reference proteome</keyword>